<feature type="compositionally biased region" description="Basic and acidic residues" evidence="1">
    <location>
        <begin position="52"/>
        <end position="61"/>
    </location>
</feature>
<dbReference type="RefSeq" id="WP_273174214.1">
    <property type="nucleotide sequence ID" value="NZ_JAAXZR010000025.1"/>
</dbReference>
<feature type="signal peptide" evidence="2">
    <location>
        <begin position="1"/>
        <end position="25"/>
    </location>
</feature>
<reference evidence="4" key="1">
    <citation type="journal article" date="2020" name="Biotechnol. Biofuels">
        <title>New insights from the biogas microbiome by comprehensive genome-resolved metagenomics of nearly 1600 species originating from multiple anaerobic digesters.</title>
        <authorList>
            <person name="Campanaro S."/>
            <person name="Treu L."/>
            <person name="Rodriguez-R L.M."/>
            <person name="Kovalovszki A."/>
            <person name="Ziels R.M."/>
            <person name="Maus I."/>
            <person name="Zhu X."/>
            <person name="Kougias P.G."/>
            <person name="Basile A."/>
            <person name="Luo G."/>
            <person name="Schluter A."/>
            <person name="Konstantinidis K.T."/>
            <person name="Angelidaki I."/>
        </authorList>
    </citation>
    <scope>NUCLEOTIDE SEQUENCE</scope>
    <source>
        <strain evidence="4">AS01afH2WH_6</strain>
    </source>
</reference>
<sequence length="218" mass="22279">MKKASTILLCAVLALGLSGCSSNLATQDTASEDAASQSAAAASSSAAASKSAEAKKKADEDAAKLADAKTTLTSKVQEAQALLDSSSNSVADPQTRAALTDAINTANDIDSDNPQNYTDALTPLQQNMDTVNASVEQKKQDDAAAAAKQAEADAAAKRAEEQKASEDAAAAQNARNQQQSTYYANCAAVRAAGKAPIYRGEPGYSAKLDRDGDGIGCE</sequence>
<feature type="region of interest" description="Disordered" evidence="1">
    <location>
        <begin position="198"/>
        <end position="218"/>
    </location>
</feature>
<dbReference type="AlphaFoldDB" id="A0A971CZY5"/>
<dbReference type="Proteomes" id="UP000767327">
    <property type="component" value="Unassembled WGS sequence"/>
</dbReference>
<feature type="domain" description="Excalibur calcium-binding" evidence="3">
    <location>
        <begin position="182"/>
        <end position="218"/>
    </location>
</feature>
<reference evidence="4" key="2">
    <citation type="submission" date="2020-01" db="EMBL/GenBank/DDBJ databases">
        <authorList>
            <person name="Campanaro S."/>
        </authorList>
    </citation>
    <scope>NUCLEOTIDE SEQUENCE</scope>
    <source>
        <strain evidence="4">AS01afH2WH_6</strain>
    </source>
</reference>
<keyword evidence="2" id="KW-0732">Signal</keyword>
<comment type="caution">
    <text evidence="4">The sequence shown here is derived from an EMBL/GenBank/DDBJ whole genome shotgun (WGS) entry which is preliminary data.</text>
</comment>
<feature type="chain" id="PRO_5039241283" evidence="2">
    <location>
        <begin position="26"/>
        <end position="218"/>
    </location>
</feature>
<feature type="region of interest" description="Disordered" evidence="1">
    <location>
        <begin position="27"/>
        <end position="61"/>
    </location>
</feature>
<evidence type="ECO:0000256" key="1">
    <source>
        <dbReference type="SAM" id="MobiDB-lite"/>
    </source>
</evidence>
<organism evidence="4 5">
    <name type="scientific">Bifidobacterium crudilactis</name>
    <dbReference type="NCBI Taxonomy" id="327277"/>
    <lineage>
        <taxon>Bacteria</taxon>
        <taxon>Bacillati</taxon>
        <taxon>Actinomycetota</taxon>
        <taxon>Actinomycetes</taxon>
        <taxon>Bifidobacteriales</taxon>
        <taxon>Bifidobacteriaceae</taxon>
        <taxon>Bifidobacterium</taxon>
    </lineage>
</organism>
<dbReference type="EMBL" id="JAAXZR010000025">
    <property type="protein sequence ID" value="NLT80148.1"/>
    <property type="molecule type" value="Genomic_DNA"/>
</dbReference>
<proteinExistence type="predicted"/>
<gene>
    <name evidence="4" type="ORF">GXW98_07690</name>
</gene>
<protein>
    <submittedName>
        <fullName evidence="4">Excalibur calcium-binding domain-containing protein</fullName>
    </submittedName>
</protein>
<feature type="compositionally biased region" description="Basic and acidic residues" evidence="1">
    <location>
        <begin position="207"/>
        <end position="218"/>
    </location>
</feature>
<evidence type="ECO:0000313" key="4">
    <source>
        <dbReference type="EMBL" id="NLT80148.1"/>
    </source>
</evidence>
<feature type="compositionally biased region" description="Basic and acidic residues" evidence="1">
    <location>
        <begin position="150"/>
        <end position="166"/>
    </location>
</feature>
<evidence type="ECO:0000259" key="3">
    <source>
        <dbReference type="SMART" id="SM00894"/>
    </source>
</evidence>
<evidence type="ECO:0000256" key="2">
    <source>
        <dbReference type="SAM" id="SignalP"/>
    </source>
</evidence>
<feature type="region of interest" description="Disordered" evidence="1">
    <location>
        <begin position="136"/>
        <end position="179"/>
    </location>
</feature>
<accession>A0A971CZY5</accession>
<name>A0A971CZY5_9BIFI</name>
<dbReference type="InterPro" id="IPR008613">
    <property type="entry name" value="Excalibur_Ca-bd_domain"/>
</dbReference>
<dbReference type="PROSITE" id="PS51257">
    <property type="entry name" value="PROKAR_LIPOPROTEIN"/>
    <property type="match status" value="1"/>
</dbReference>
<evidence type="ECO:0000313" key="5">
    <source>
        <dbReference type="Proteomes" id="UP000767327"/>
    </source>
</evidence>
<dbReference type="Pfam" id="PF05901">
    <property type="entry name" value="Excalibur"/>
    <property type="match status" value="1"/>
</dbReference>
<dbReference type="SMART" id="SM00894">
    <property type="entry name" value="Excalibur"/>
    <property type="match status" value="1"/>
</dbReference>
<feature type="compositionally biased region" description="Low complexity" evidence="1">
    <location>
        <begin position="27"/>
        <end position="51"/>
    </location>
</feature>
<feature type="compositionally biased region" description="Low complexity" evidence="1">
    <location>
        <begin position="167"/>
        <end position="179"/>
    </location>
</feature>